<reference evidence="2 3" key="1">
    <citation type="submission" date="2018-08" db="EMBL/GenBank/DDBJ databases">
        <authorList>
            <person name="Laetsch R D."/>
            <person name="Stevens L."/>
            <person name="Kumar S."/>
            <person name="Blaxter L. M."/>
        </authorList>
    </citation>
    <scope>NUCLEOTIDE SEQUENCE [LARGE SCALE GENOMIC DNA]</scope>
</reference>
<dbReference type="OMA" id="DAPLCKR"/>
<keyword evidence="3" id="KW-1185">Reference proteome</keyword>
<dbReference type="AlphaFoldDB" id="A0A3P6TW81"/>
<dbReference type="Proteomes" id="UP000277928">
    <property type="component" value="Unassembled WGS sequence"/>
</dbReference>
<dbReference type="EMBL" id="UYRX01000033">
    <property type="protein sequence ID" value="VDK70274.1"/>
    <property type="molecule type" value="Genomic_DNA"/>
</dbReference>
<protein>
    <submittedName>
        <fullName evidence="2">Uncharacterized protein</fullName>
    </submittedName>
</protein>
<sequence length="259" mass="29159">MTAPSSDAYMNPFASANFCSNPYSIDLPKQSEPDHYRFGESVSSNVMIDAVEMEINEDEIEFEENCPDIQVGNFKSNSRKRRSLYGFRNYLQIDAPLCKRRMEKVSARLENFHISSDPGPSVLNSRDSDSEDTGDEDVEEDDALLILDERLREYIEQERKAPSVIINNPLSMALVPYVPPISYDNPAMIGRIKEIDTEDAVGYASVDNGFVTFPDDACTVESENCSNEMIARNTKWSSSTMNITEINTDVQDDAAMEIE</sequence>
<evidence type="ECO:0000313" key="3">
    <source>
        <dbReference type="Proteomes" id="UP000277928"/>
    </source>
</evidence>
<feature type="region of interest" description="Disordered" evidence="1">
    <location>
        <begin position="116"/>
        <end position="141"/>
    </location>
</feature>
<accession>A0A3P6TW81</accession>
<dbReference type="OrthoDB" id="5828618at2759"/>
<feature type="compositionally biased region" description="Acidic residues" evidence="1">
    <location>
        <begin position="129"/>
        <end position="141"/>
    </location>
</feature>
<gene>
    <name evidence="2" type="ORF">NLS_LOCUS1052</name>
</gene>
<evidence type="ECO:0000256" key="1">
    <source>
        <dbReference type="SAM" id="MobiDB-lite"/>
    </source>
</evidence>
<name>A0A3P6TW81_LITSI</name>
<evidence type="ECO:0000313" key="2">
    <source>
        <dbReference type="EMBL" id="VDK70274.1"/>
    </source>
</evidence>
<proteinExistence type="predicted"/>
<organism evidence="2 3">
    <name type="scientific">Litomosoides sigmodontis</name>
    <name type="common">Filarial nematode worm</name>
    <dbReference type="NCBI Taxonomy" id="42156"/>
    <lineage>
        <taxon>Eukaryota</taxon>
        <taxon>Metazoa</taxon>
        <taxon>Ecdysozoa</taxon>
        <taxon>Nematoda</taxon>
        <taxon>Chromadorea</taxon>
        <taxon>Rhabditida</taxon>
        <taxon>Spirurina</taxon>
        <taxon>Spiruromorpha</taxon>
        <taxon>Filarioidea</taxon>
        <taxon>Onchocercidae</taxon>
        <taxon>Litomosoides</taxon>
    </lineage>
</organism>